<reference evidence="1" key="1">
    <citation type="journal article" date="2021" name="Nat. Commun.">
        <title>Genetic determinants of endophytism in the Arabidopsis root mycobiome.</title>
        <authorList>
            <person name="Mesny F."/>
            <person name="Miyauchi S."/>
            <person name="Thiergart T."/>
            <person name="Pickel B."/>
            <person name="Atanasova L."/>
            <person name="Karlsson M."/>
            <person name="Huettel B."/>
            <person name="Barry K.W."/>
            <person name="Haridas S."/>
            <person name="Chen C."/>
            <person name="Bauer D."/>
            <person name="Andreopoulos W."/>
            <person name="Pangilinan J."/>
            <person name="LaButti K."/>
            <person name="Riley R."/>
            <person name="Lipzen A."/>
            <person name="Clum A."/>
            <person name="Drula E."/>
            <person name="Henrissat B."/>
            <person name="Kohler A."/>
            <person name="Grigoriev I.V."/>
            <person name="Martin F.M."/>
            <person name="Hacquard S."/>
        </authorList>
    </citation>
    <scope>NUCLEOTIDE SEQUENCE</scope>
    <source>
        <strain evidence="1">MPI-SDFR-AT-0073</strain>
    </source>
</reference>
<organism evidence="1 2">
    <name type="scientific">Truncatella angustata</name>
    <dbReference type="NCBI Taxonomy" id="152316"/>
    <lineage>
        <taxon>Eukaryota</taxon>
        <taxon>Fungi</taxon>
        <taxon>Dikarya</taxon>
        <taxon>Ascomycota</taxon>
        <taxon>Pezizomycotina</taxon>
        <taxon>Sordariomycetes</taxon>
        <taxon>Xylariomycetidae</taxon>
        <taxon>Amphisphaeriales</taxon>
        <taxon>Sporocadaceae</taxon>
        <taxon>Truncatella</taxon>
    </lineage>
</organism>
<dbReference type="Proteomes" id="UP000758603">
    <property type="component" value="Unassembled WGS sequence"/>
</dbReference>
<name>A0A9P8ZWR2_9PEZI</name>
<accession>A0A9P8ZWR2</accession>
<comment type="caution">
    <text evidence="1">The sequence shown here is derived from an EMBL/GenBank/DDBJ whole genome shotgun (WGS) entry which is preliminary data.</text>
</comment>
<keyword evidence="2" id="KW-1185">Reference proteome</keyword>
<dbReference type="AlphaFoldDB" id="A0A9P8ZWR2"/>
<gene>
    <name evidence="1" type="ORF">BKA67DRAFT_569123</name>
</gene>
<dbReference type="OrthoDB" id="5169850at2759"/>
<proteinExistence type="predicted"/>
<dbReference type="EMBL" id="JAGPXC010000005">
    <property type="protein sequence ID" value="KAH6653296.1"/>
    <property type="molecule type" value="Genomic_DNA"/>
</dbReference>
<dbReference type="RefSeq" id="XP_045957573.1">
    <property type="nucleotide sequence ID" value="XM_046103082.1"/>
</dbReference>
<dbReference type="GeneID" id="70131974"/>
<evidence type="ECO:0000313" key="1">
    <source>
        <dbReference type="EMBL" id="KAH6653296.1"/>
    </source>
</evidence>
<protein>
    <submittedName>
        <fullName evidence="1">Uncharacterized protein</fullName>
    </submittedName>
</protein>
<sequence length="223" mass="24903">MPSLSTPAVDTHGISLPSRYSIRPIDATLAPWAKALMVQGFFLRPSIWEPLLPEPKVANALRAFTALDGHFAHAIDSGLSYAVMDSEYEFRRPESVASGGGLYWSELDPDDANFERDGRDKMLERMDFPMVCLALSVDGYDKKPDEASRALYQFMPLVRELGSYFGQKERESGETWEPSNMGERMIRSGCVTQPGYEGRGLMTALNHFVSKQLSRILPCLSSL</sequence>
<evidence type="ECO:0000313" key="2">
    <source>
        <dbReference type="Proteomes" id="UP000758603"/>
    </source>
</evidence>